<evidence type="ECO:0000313" key="1">
    <source>
        <dbReference type="EMBL" id="UYA98726.1"/>
    </source>
</evidence>
<proteinExistence type="predicted"/>
<organism evidence="1 2">
    <name type="scientific">Xanthomonas phage vB_Xar_IVIA-DoCa5</name>
    <dbReference type="NCBI Taxonomy" id="2975532"/>
    <lineage>
        <taxon>Viruses</taxon>
        <taxon>Duplodnaviria</taxon>
        <taxon>Heunggongvirae</taxon>
        <taxon>Uroviricota</taxon>
        <taxon>Caudoviricetes</taxon>
        <taxon>Mesyanzhinovviridae</taxon>
        <taxon>Bradleyvirinae</taxon>
        <taxon>Docaquintavirus</taxon>
        <taxon>Docaquintavirus doca5</taxon>
    </lineage>
</organism>
<name>A0A9X9JQK5_9CAUD</name>
<sequence>MSIHLRILPNKAGNRFRVQYRCRFLFWTYWVDTSFVRAQGRRLPVVYPTREMAEEHQAEVARVHRLRHSSNW</sequence>
<evidence type="ECO:0000313" key="2">
    <source>
        <dbReference type="Proteomes" id="UP001164549"/>
    </source>
</evidence>
<dbReference type="EMBL" id="ON932079">
    <property type="protein sequence ID" value="UYA98726.1"/>
    <property type="molecule type" value="Genomic_DNA"/>
</dbReference>
<gene>
    <name evidence="1" type="ORF">IVIADoCa5_56</name>
</gene>
<keyword evidence="2" id="KW-1185">Reference proteome</keyword>
<accession>A0A9X9JQK5</accession>
<reference evidence="1" key="1">
    <citation type="submission" date="2022-07" db="EMBL/GenBank/DDBJ databases">
        <title>Comparative analysis of new lytic phages for the biological control of phytopathogenic Xanthomonas spp.</title>
        <authorList>
            <person name="Domingo-Calap M.L."/>
            <person name="Bernabeu-Gimeno M."/>
            <person name="Aure C.M."/>
            <person name="Marco-Noales E."/>
            <person name="Domingo-Calap P."/>
        </authorList>
    </citation>
    <scope>NUCLEOTIDE SEQUENCE</scope>
</reference>
<dbReference type="Proteomes" id="UP001164549">
    <property type="component" value="Segment"/>
</dbReference>
<protein>
    <submittedName>
        <fullName evidence="1">Uncharacterized protein</fullName>
    </submittedName>
</protein>